<dbReference type="Gene3D" id="2.160.10.10">
    <property type="entry name" value="Hexapeptide repeat proteins"/>
    <property type="match status" value="1"/>
</dbReference>
<feature type="compositionally biased region" description="Polar residues" evidence="2">
    <location>
        <begin position="131"/>
        <end position="141"/>
    </location>
</feature>
<feature type="compositionally biased region" description="Basic and acidic residues" evidence="2">
    <location>
        <begin position="106"/>
        <end position="116"/>
    </location>
</feature>
<dbReference type="GO" id="GO:0008374">
    <property type="term" value="F:O-acyltransferase activity"/>
    <property type="evidence" value="ECO:0007669"/>
    <property type="project" value="TreeGrafter"/>
</dbReference>
<sequence>MGQSDAPSSGFTAVNGDRQTNVSFRPDETKKDNGTDHDHAAQLPPGKDPSSVQYHSHGWSLDGTGKYRQADGYTTHRRSPESTESRKRKRSYPAVAENGKPTQSIETHDNIAESPKRRATNMDSAVDVSSPVKTRQASPAAQSEKLPAVPPSVRAYSGERLRWNPPPFRPEIEAGLAEALQRELQSAHQAQADSQAQARARKQVEIADDQMRQFEAEAGAESPSPPAEAYGQHQQHSYSPEQDQDMDMDMDSKKRKRNFSNRTKTGCHTCRGRKKKCDEHLSTALTLHAYAPIHHSLPPVDPWADHHAATSYRPLPSVGPVISSRESGSTTSSQRTAALALAYNSNAQLTEKDKMLLGRPFLHFIDEQLYKDRQECKSALELWNDAARSTSHVSTEEQGRFFKRVIDPTARSEYGRRDETYTGPKGRVGSQTIIESPFKCDYGYNIHIGEEIVIQAGCYMQDACEIQVGDRTIIGPNVRFYGITASVDAAARKGIRTTMQGGAITVGEDCFIGADVIIMPFRKIGNGAVVGAGSVVTKDVKENTVVAGNPAKVIRRIEPGPNVDRHHPDIQEQNERMLHEMWEKAKRHPDR</sequence>
<dbReference type="SUPFAM" id="SSF51161">
    <property type="entry name" value="Trimeric LpxA-like enzymes"/>
    <property type="match status" value="1"/>
</dbReference>
<protein>
    <recommendedName>
        <fullName evidence="5">Mannose-1-phosphate guanylyltransferase</fullName>
    </recommendedName>
</protein>
<reference evidence="3 4" key="1">
    <citation type="submission" date="2021-11" db="EMBL/GenBank/DDBJ databases">
        <title>Black yeast isolated from Biological Soil Crust.</title>
        <authorList>
            <person name="Kurbessoian T."/>
        </authorList>
    </citation>
    <scope>NUCLEOTIDE SEQUENCE [LARGE SCALE GENOMIC DNA]</scope>
    <source>
        <strain evidence="3 4">CCFEE 5522</strain>
    </source>
</reference>
<dbReference type="GO" id="GO:0000981">
    <property type="term" value="F:DNA-binding transcription factor activity, RNA polymerase II-specific"/>
    <property type="evidence" value="ECO:0007669"/>
    <property type="project" value="InterPro"/>
</dbReference>
<dbReference type="InterPro" id="IPR051159">
    <property type="entry name" value="Hexapeptide_acetyltransf"/>
</dbReference>
<feature type="compositionally biased region" description="Polar residues" evidence="2">
    <location>
        <begin position="1"/>
        <end position="23"/>
    </location>
</feature>
<feature type="region of interest" description="Disordered" evidence="2">
    <location>
        <begin position="179"/>
        <end position="204"/>
    </location>
</feature>
<keyword evidence="1" id="KW-0539">Nucleus</keyword>
<keyword evidence="4" id="KW-1185">Reference proteome</keyword>
<dbReference type="EMBL" id="JAVFHQ010000055">
    <property type="protein sequence ID" value="KAK4541251.1"/>
    <property type="molecule type" value="Genomic_DNA"/>
</dbReference>
<dbReference type="Pfam" id="PF00132">
    <property type="entry name" value="Hexapep"/>
    <property type="match status" value="1"/>
</dbReference>
<dbReference type="CDD" id="cd03357">
    <property type="entry name" value="LbH_MAT_GAT"/>
    <property type="match status" value="1"/>
</dbReference>
<evidence type="ECO:0000313" key="3">
    <source>
        <dbReference type="EMBL" id="KAK4541251.1"/>
    </source>
</evidence>
<feature type="region of interest" description="Disordered" evidence="2">
    <location>
        <begin position="1"/>
        <end position="151"/>
    </location>
</feature>
<dbReference type="InterPro" id="IPR001138">
    <property type="entry name" value="Zn2Cys6_DnaBD"/>
</dbReference>
<dbReference type="PANTHER" id="PTHR23416">
    <property type="entry name" value="SIALIC ACID SYNTHASE-RELATED"/>
    <property type="match status" value="1"/>
</dbReference>
<dbReference type="InterPro" id="IPR011004">
    <property type="entry name" value="Trimer_LpxA-like_sf"/>
</dbReference>
<dbReference type="InterPro" id="IPR001451">
    <property type="entry name" value="Hexapep"/>
</dbReference>
<dbReference type="Proteomes" id="UP001324427">
    <property type="component" value="Unassembled WGS sequence"/>
</dbReference>
<feature type="compositionally biased region" description="Polar residues" evidence="2">
    <location>
        <begin position="232"/>
        <end position="241"/>
    </location>
</feature>
<feature type="compositionally biased region" description="Low complexity" evidence="2">
    <location>
        <begin position="186"/>
        <end position="198"/>
    </location>
</feature>
<dbReference type="CDD" id="cd00067">
    <property type="entry name" value="GAL4"/>
    <property type="match status" value="1"/>
</dbReference>
<evidence type="ECO:0000256" key="1">
    <source>
        <dbReference type="ARBA" id="ARBA00023242"/>
    </source>
</evidence>
<accession>A0AAV9J916</accession>
<evidence type="ECO:0000313" key="4">
    <source>
        <dbReference type="Proteomes" id="UP001324427"/>
    </source>
</evidence>
<dbReference type="PANTHER" id="PTHR23416:SF76">
    <property type="entry name" value="ZN(II)2CYS6 TRANSCRIPTION FACTOR (EUROFUNG)"/>
    <property type="match status" value="1"/>
</dbReference>
<proteinExistence type="predicted"/>
<feature type="compositionally biased region" description="Basic and acidic residues" evidence="2">
    <location>
        <begin position="25"/>
        <end position="40"/>
    </location>
</feature>
<feature type="region of interest" description="Disordered" evidence="2">
    <location>
        <begin position="216"/>
        <end position="271"/>
    </location>
</feature>
<comment type="caution">
    <text evidence="3">The sequence shown here is derived from an EMBL/GenBank/DDBJ whole genome shotgun (WGS) entry which is preliminary data.</text>
</comment>
<name>A0AAV9J916_9PEZI</name>
<gene>
    <name evidence="3" type="ORF">LTR36_008167</name>
</gene>
<evidence type="ECO:0008006" key="5">
    <source>
        <dbReference type="Google" id="ProtNLM"/>
    </source>
</evidence>
<dbReference type="GO" id="GO:0008270">
    <property type="term" value="F:zinc ion binding"/>
    <property type="evidence" value="ECO:0007669"/>
    <property type="project" value="InterPro"/>
</dbReference>
<organism evidence="3 4">
    <name type="scientific">Oleoguttula mirabilis</name>
    <dbReference type="NCBI Taxonomy" id="1507867"/>
    <lineage>
        <taxon>Eukaryota</taxon>
        <taxon>Fungi</taxon>
        <taxon>Dikarya</taxon>
        <taxon>Ascomycota</taxon>
        <taxon>Pezizomycotina</taxon>
        <taxon>Dothideomycetes</taxon>
        <taxon>Dothideomycetidae</taxon>
        <taxon>Mycosphaerellales</taxon>
        <taxon>Teratosphaeriaceae</taxon>
        <taxon>Oleoguttula</taxon>
    </lineage>
</organism>
<evidence type="ECO:0000256" key="2">
    <source>
        <dbReference type="SAM" id="MobiDB-lite"/>
    </source>
</evidence>
<dbReference type="AlphaFoldDB" id="A0AAV9J916"/>